<evidence type="ECO:0000313" key="3">
    <source>
        <dbReference type="Proteomes" id="UP001150217"/>
    </source>
</evidence>
<dbReference type="PANTHER" id="PTHR12083">
    <property type="entry name" value="BIFUNCTIONAL POLYNUCLEOTIDE PHOSPHATASE/KINASE"/>
    <property type="match status" value="1"/>
</dbReference>
<comment type="caution">
    <text evidence="2">The sequence shown here is derived from an EMBL/GenBank/DDBJ whole genome shotgun (WGS) entry which is preliminary data.</text>
</comment>
<name>A0ABQ8VR88_9AGAR</name>
<reference evidence="2" key="1">
    <citation type="submission" date="2022-08" db="EMBL/GenBank/DDBJ databases">
        <title>A Global Phylogenomic Analysis of the Shiitake Genus Lentinula.</title>
        <authorList>
            <consortium name="DOE Joint Genome Institute"/>
            <person name="Sierra-Patev S."/>
            <person name="Min B."/>
            <person name="Naranjo-Ortiz M."/>
            <person name="Looney B."/>
            <person name="Konkel Z."/>
            <person name="Slot J.C."/>
            <person name="Sakamoto Y."/>
            <person name="Steenwyk J.L."/>
            <person name="Rokas A."/>
            <person name="Carro J."/>
            <person name="Camarero S."/>
            <person name="Ferreira P."/>
            <person name="Molpeceres G."/>
            <person name="Ruiz-Duenas F.J."/>
            <person name="Serrano A."/>
            <person name="Henrissat B."/>
            <person name="Drula E."/>
            <person name="Hughes K.W."/>
            <person name="Mata J.L."/>
            <person name="Ishikawa N.K."/>
            <person name="Vargas-Isla R."/>
            <person name="Ushijima S."/>
            <person name="Smith C.A."/>
            <person name="Ahrendt S."/>
            <person name="Andreopoulos W."/>
            <person name="He G."/>
            <person name="Labutti K."/>
            <person name="Lipzen A."/>
            <person name="Ng V."/>
            <person name="Riley R."/>
            <person name="Sandor L."/>
            <person name="Barry K."/>
            <person name="Martinez A.T."/>
            <person name="Xiao Y."/>
            <person name="Gibbons J.G."/>
            <person name="Terashima K."/>
            <person name="Grigoriev I.V."/>
            <person name="Hibbett D.S."/>
        </authorList>
    </citation>
    <scope>NUCLEOTIDE SEQUENCE</scope>
    <source>
        <strain evidence="2">RHP3577 ss4</strain>
    </source>
</reference>
<proteinExistence type="predicted"/>
<evidence type="ECO:0000313" key="2">
    <source>
        <dbReference type="EMBL" id="KAJ4498903.1"/>
    </source>
</evidence>
<accession>A0ABQ8VR88</accession>
<sequence length="261" mass="29216">MSNPEKVVLILVGLVGSGKSAFATALESHFPRQWRRCNQDDLGNRAQVEILAKNSLRKGLSVCIDRTNIDERSVSQRAHWIRLAHEFPGTRVWVIFFDTPYEVCALRLQRRTSHPTIHSPEMGLSVLSRFARDLTVPSVNEGFHCVVSLKPVDTKVEYSDSDIVTILDRVRSSEAVMQSRPRPMRTSWAERRRQSRGGPTRDIKTQSSYLSRAWQQGTVFPTQNTSSSIQPATEVDGDIGVQAGHTHGEVSPLLTDLLGVD</sequence>
<gene>
    <name evidence="2" type="ORF">C8R41DRAFT_105289</name>
</gene>
<feature type="region of interest" description="Disordered" evidence="1">
    <location>
        <begin position="175"/>
        <end position="208"/>
    </location>
</feature>
<dbReference type="GO" id="GO:0016787">
    <property type="term" value="F:hydrolase activity"/>
    <property type="evidence" value="ECO:0007669"/>
    <property type="project" value="UniProtKB-KW"/>
</dbReference>
<dbReference type="PANTHER" id="PTHR12083:SF9">
    <property type="entry name" value="BIFUNCTIONAL POLYNUCLEOTIDE PHOSPHATASE_KINASE"/>
    <property type="match status" value="1"/>
</dbReference>
<keyword evidence="2" id="KW-0378">Hydrolase</keyword>
<organism evidence="2 3">
    <name type="scientific">Lentinula lateritia</name>
    <dbReference type="NCBI Taxonomy" id="40482"/>
    <lineage>
        <taxon>Eukaryota</taxon>
        <taxon>Fungi</taxon>
        <taxon>Dikarya</taxon>
        <taxon>Basidiomycota</taxon>
        <taxon>Agaricomycotina</taxon>
        <taxon>Agaricomycetes</taxon>
        <taxon>Agaricomycetidae</taxon>
        <taxon>Agaricales</taxon>
        <taxon>Marasmiineae</taxon>
        <taxon>Omphalotaceae</taxon>
        <taxon>Lentinula</taxon>
    </lineage>
</organism>
<dbReference type="Proteomes" id="UP001150217">
    <property type="component" value="Unassembled WGS sequence"/>
</dbReference>
<dbReference type="Pfam" id="PF13671">
    <property type="entry name" value="AAA_33"/>
    <property type="match status" value="1"/>
</dbReference>
<evidence type="ECO:0000256" key="1">
    <source>
        <dbReference type="SAM" id="MobiDB-lite"/>
    </source>
</evidence>
<keyword evidence="3" id="KW-1185">Reference proteome</keyword>
<dbReference type="SUPFAM" id="SSF52540">
    <property type="entry name" value="P-loop containing nucleoside triphosphate hydrolases"/>
    <property type="match status" value="1"/>
</dbReference>
<dbReference type="InterPro" id="IPR027417">
    <property type="entry name" value="P-loop_NTPase"/>
</dbReference>
<dbReference type="Gene3D" id="3.40.50.300">
    <property type="entry name" value="P-loop containing nucleotide triphosphate hydrolases"/>
    <property type="match status" value="1"/>
</dbReference>
<protein>
    <submittedName>
        <fullName evidence="2">P-loop containing nucleoside triphosphate hydrolase protein</fullName>
    </submittedName>
</protein>
<dbReference type="EMBL" id="JANVFT010000013">
    <property type="protein sequence ID" value="KAJ4498903.1"/>
    <property type="molecule type" value="Genomic_DNA"/>
</dbReference>